<feature type="compositionally biased region" description="Low complexity" evidence="1">
    <location>
        <begin position="236"/>
        <end position="246"/>
    </location>
</feature>
<feature type="compositionally biased region" description="Basic and acidic residues" evidence="1">
    <location>
        <begin position="1"/>
        <end position="21"/>
    </location>
</feature>
<evidence type="ECO:0000313" key="2">
    <source>
        <dbReference type="EMBL" id="MFJ6037880.1"/>
    </source>
</evidence>
<feature type="region of interest" description="Disordered" evidence="1">
    <location>
        <begin position="67"/>
        <end position="98"/>
    </location>
</feature>
<organism evidence="2 3">
    <name type="scientific">Streptomyces ardesiacus</name>
    <dbReference type="NCBI Taxonomy" id="285564"/>
    <lineage>
        <taxon>Bacteria</taxon>
        <taxon>Bacillati</taxon>
        <taxon>Actinomycetota</taxon>
        <taxon>Actinomycetes</taxon>
        <taxon>Kitasatosporales</taxon>
        <taxon>Streptomycetaceae</taxon>
        <taxon>Streptomyces</taxon>
    </lineage>
</organism>
<evidence type="ECO:0000256" key="1">
    <source>
        <dbReference type="SAM" id="MobiDB-lite"/>
    </source>
</evidence>
<feature type="compositionally biased region" description="Basic and acidic residues" evidence="1">
    <location>
        <begin position="185"/>
        <end position="195"/>
    </location>
</feature>
<sequence length="262" mass="26283">MRDAEHGGPADRAGAEADMAVRHGRGRGAGPRPAPGDAPEAEVLLAAALREEGADAEGERRAVAAFRAARDAEPGRTARRRRRDDWRPRSGCRPGRSLKTVLSVLLASLTLGGVAYATMGGGDSTAHDGGPVRTHPATATASPDTPASDGASAEAPVRPDAAPSAATPPPARETATPPASPDRPAPARDTEAHCRAYERVAGRGGALDATAWQRLVTAAGGAEHVGAHCAGRQTRPGAPGSPNAAGGSTGGNAAGQAPGRDQ</sequence>
<reference evidence="2 3" key="1">
    <citation type="submission" date="2024-10" db="EMBL/GenBank/DDBJ databases">
        <title>The Natural Products Discovery Center: Release of the First 8490 Sequenced Strains for Exploring Actinobacteria Biosynthetic Diversity.</title>
        <authorList>
            <person name="Kalkreuter E."/>
            <person name="Kautsar S.A."/>
            <person name="Yang D."/>
            <person name="Bader C.D."/>
            <person name="Teijaro C.N."/>
            <person name="Fluegel L."/>
            <person name="Davis C.M."/>
            <person name="Simpson J.R."/>
            <person name="Lauterbach L."/>
            <person name="Steele A.D."/>
            <person name="Gui C."/>
            <person name="Meng S."/>
            <person name="Li G."/>
            <person name="Viehrig K."/>
            <person name="Ye F."/>
            <person name="Su P."/>
            <person name="Kiefer A.F."/>
            <person name="Nichols A."/>
            <person name="Cepeda A.J."/>
            <person name="Yan W."/>
            <person name="Fan B."/>
            <person name="Jiang Y."/>
            <person name="Adhikari A."/>
            <person name="Zheng C.-J."/>
            <person name="Schuster L."/>
            <person name="Cowan T.M."/>
            <person name="Smanski M.J."/>
            <person name="Chevrette M.G."/>
            <person name="De Carvalho L.P.S."/>
            <person name="Shen B."/>
        </authorList>
    </citation>
    <scope>NUCLEOTIDE SEQUENCE [LARGE SCALE GENOMIC DNA]</scope>
    <source>
        <strain evidence="2 3">NPDC093086</strain>
    </source>
</reference>
<feature type="region of interest" description="Disordered" evidence="1">
    <location>
        <begin position="125"/>
        <end position="195"/>
    </location>
</feature>
<accession>A0ABW8HB22</accession>
<name>A0ABW8HB22_9ACTN</name>
<dbReference type="Proteomes" id="UP001617907">
    <property type="component" value="Unassembled WGS sequence"/>
</dbReference>
<comment type="caution">
    <text evidence="2">The sequence shown here is derived from an EMBL/GenBank/DDBJ whole genome shotgun (WGS) entry which is preliminary data.</text>
</comment>
<feature type="compositionally biased region" description="Low complexity" evidence="1">
    <location>
        <begin position="136"/>
        <end position="149"/>
    </location>
</feature>
<gene>
    <name evidence="2" type="ORF">ACIQFM_16680</name>
</gene>
<keyword evidence="3" id="KW-1185">Reference proteome</keyword>
<evidence type="ECO:0000313" key="3">
    <source>
        <dbReference type="Proteomes" id="UP001617907"/>
    </source>
</evidence>
<protein>
    <submittedName>
        <fullName evidence="2">Uncharacterized protein</fullName>
    </submittedName>
</protein>
<feature type="region of interest" description="Disordered" evidence="1">
    <location>
        <begin position="227"/>
        <end position="262"/>
    </location>
</feature>
<feature type="compositionally biased region" description="Basic and acidic residues" evidence="1">
    <location>
        <begin position="67"/>
        <end position="76"/>
    </location>
</feature>
<dbReference type="RefSeq" id="WP_350889407.1">
    <property type="nucleotide sequence ID" value="NZ_JBEOTR010000001.1"/>
</dbReference>
<feature type="region of interest" description="Disordered" evidence="1">
    <location>
        <begin position="1"/>
        <end position="40"/>
    </location>
</feature>
<proteinExistence type="predicted"/>
<dbReference type="EMBL" id="JBIVPC010000008">
    <property type="protein sequence ID" value="MFJ6037880.1"/>
    <property type="molecule type" value="Genomic_DNA"/>
</dbReference>